<name>A0A7S2K0B7_9DINO</name>
<dbReference type="EMBL" id="HBGW01038474">
    <property type="protein sequence ID" value="CAD9562703.1"/>
    <property type="molecule type" value="Transcribed_RNA"/>
</dbReference>
<protein>
    <submittedName>
        <fullName evidence="1">Uncharacterized protein</fullName>
    </submittedName>
</protein>
<proteinExistence type="predicted"/>
<evidence type="ECO:0000313" key="1">
    <source>
        <dbReference type="EMBL" id="CAD9562703.1"/>
    </source>
</evidence>
<reference evidence="1" key="1">
    <citation type="submission" date="2021-01" db="EMBL/GenBank/DDBJ databases">
        <authorList>
            <person name="Corre E."/>
            <person name="Pelletier E."/>
            <person name="Niang G."/>
            <person name="Scheremetjew M."/>
            <person name="Finn R."/>
            <person name="Kale V."/>
            <person name="Holt S."/>
            <person name="Cochrane G."/>
            <person name="Meng A."/>
            <person name="Brown T."/>
            <person name="Cohen L."/>
        </authorList>
    </citation>
    <scope>NUCLEOTIDE SEQUENCE</scope>
    <source>
        <strain evidence="1">RCC3387</strain>
    </source>
</reference>
<gene>
    <name evidence="1" type="ORF">BRAN1462_LOCUS24305</name>
</gene>
<dbReference type="AlphaFoldDB" id="A0A7S2K0B7"/>
<accession>A0A7S2K0B7</accession>
<organism evidence="1">
    <name type="scientific">Zooxanthella nutricula</name>
    <dbReference type="NCBI Taxonomy" id="1333877"/>
    <lineage>
        <taxon>Eukaryota</taxon>
        <taxon>Sar</taxon>
        <taxon>Alveolata</taxon>
        <taxon>Dinophyceae</taxon>
        <taxon>Peridiniales</taxon>
        <taxon>Peridiniales incertae sedis</taxon>
        <taxon>Zooxanthella</taxon>
    </lineage>
</organism>
<sequence>MQNALWDTRKKINPLDASNFMYWGWNEVAVPQHIDEPQYYAANMIFMTPQLSNGKSGPQGLEALSRSLQRDLDSQIKDAAQGKKPTIKVGSAARGQHPGSDVILARQNLNGGKFSFEFFCQDYTPSNGAEYKICAKAKTAADPGHCYLEYVKAACL</sequence>